<organism evidence="12 13">
    <name type="scientific">Lithospermum erythrorhizon</name>
    <name type="common">Purple gromwell</name>
    <name type="synonym">Lithospermum officinale var. erythrorhizon</name>
    <dbReference type="NCBI Taxonomy" id="34254"/>
    <lineage>
        <taxon>Eukaryota</taxon>
        <taxon>Viridiplantae</taxon>
        <taxon>Streptophyta</taxon>
        <taxon>Embryophyta</taxon>
        <taxon>Tracheophyta</taxon>
        <taxon>Spermatophyta</taxon>
        <taxon>Magnoliopsida</taxon>
        <taxon>eudicotyledons</taxon>
        <taxon>Gunneridae</taxon>
        <taxon>Pentapetalae</taxon>
        <taxon>asterids</taxon>
        <taxon>lamiids</taxon>
        <taxon>Boraginales</taxon>
        <taxon>Boraginaceae</taxon>
        <taxon>Boraginoideae</taxon>
        <taxon>Lithospermeae</taxon>
        <taxon>Lithospermum</taxon>
    </lineage>
</organism>
<evidence type="ECO:0000256" key="4">
    <source>
        <dbReference type="ARBA" id="ARBA00012759"/>
    </source>
</evidence>
<evidence type="ECO:0000256" key="9">
    <source>
        <dbReference type="SAM" id="MobiDB-lite"/>
    </source>
</evidence>
<dbReference type="SUPFAM" id="SSF103481">
    <property type="entry name" value="Multidrug resistance efflux transporter EmrE"/>
    <property type="match status" value="1"/>
</dbReference>
<dbReference type="EMBL" id="BAABME010009322">
    <property type="protein sequence ID" value="GAA0174954.1"/>
    <property type="molecule type" value="Genomic_DNA"/>
</dbReference>
<evidence type="ECO:0000256" key="2">
    <source>
        <dbReference type="ARBA" id="ARBA00004141"/>
    </source>
</evidence>
<feature type="domain" description="USP" evidence="11">
    <location>
        <begin position="367"/>
        <end position="661"/>
    </location>
</feature>
<keyword evidence="10" id="KW-1133">Transmembrane helix</keyword>
<feature type="transmembrane region" description="Helical" evidence="10">
    <location>
        <begin position="100"/>
        <end position="127"/>
    </location>
</feature>
<dbReference type="PROSITE" id="PS50235">
    <property type="entry name" value="USP_3"/>
    <property type="match status" value="1"/>
</dbReference>
<feature type="transmembrane region" description="Helical" evidence="10">
    <location>
        <begin position="224"/>
        <end position="247"/>
    </location>
</feature>
<dbReference type="CDD" id="cd02661">
    <property type="entry name" value="Peptidase_C19E"/>
    <property type="match status" value="1"/>
</dbReference>
<feature type="region of interest" description="Disordered" evidence="9">
    <location>
        <begin position="701"/>
        <end position="747"/>
    </location>
</feature>
<feature type="compositionally biased region" description="Low complexity" evidence="9">
    <location>
        <begin position="712"/>
        <end position="724"/>
    </location>
</feature>
<keyword evidence="6" id="KW-0833">Ubl conjugation pathway</keyword>
<evidence type="ECO:0000313" key="13">
    <source>
        <dbReference type="Proteomes" id="UP001454036"/>
    </source>
</evidence>
<evidence type="ECO:0000259" key="11">
    <source>
        <dbReference type="PROSITE" id="PS50235"/>
    </source>
</evidence>
<feature type="compositionally biased region" description="Polar residues" evidence="9">
    <location>
        <begin position="858"/>
        <end position="873"/>
    </location>
</feature>
<dbReference type="GO" id="GO:0016579">
    <property type="term" value="P:protein deubiquitination"/>
    <property type="evidence" value="ECO:0007669"/>
    <property type="project" value="InterPro"/>
</dbReference>
<feature type="transmembrane region" description="Helical" evidence="10">
    <location>
        <begin position="12"/>
        <end position="29"/>
    </location>
</feature>
<sequence length="1044" mass="115278">MADRRVKEELITYAYIVLYIALSSGQIFFNKWVLSSNFPYPLGLTLLHMIFSSILCFFLTKVFKVIKIEQGMSMDIYLSSVIPIGAMFAMTLWLGNTAYLYISVSFAQMLKAIMPVAVFILGVLAGLEIMSCRMLLIMSLISFGVLVASYGEIHINWIGVIYQMGGVVGEALRLIFMEIFLKNKGLKLNPLSMMYYVSPCSAICLLISWIFLEKPKMDAQLSWTFHPFILTLNCLCTFALNLSVFLVISHTSALTIRVAGVVKDWVVVLLSALLFADTKLTFINLIGYAIAIAGVAAYNNHKLKKEASRVNTENSSQLHVEYIPFDLTIPAGSSGGVVIGGDASGRGPGVRKGYSASQMKRRTGPPVGLRNLGNSCYLNSVLQCLTYTPPLAFFCLQHLHSHSCDIGKLSAGEKKGECAFCIIEERISRHGRQEDAHEFLRYVIDACHNTCLRIKKLQQQRRNVGYIENGNANGHSVVKDIFGGALQSQVKCLSCGADSNKVDEMMDISLDVLHTASLKDALQSFFQPEILDGNNKYKCENCKKLVSARKQMSILQAPNVLVIQLKRFEGVYGGKIDKSIAFEEVLVLSSYMCKASQDPNPEYTLFGTIVHSGFSADTGHYYAYIKDAMGRWYCCNDSFVSLSSLKEVLSEKVYVLFFSRTKQRPGPSHTGVYANGAKSNELNDLHTSKILKYRCSEKPVPRKQIGLPHSQPLNPSSTKTSKSPPTLPRKPIVSDTNSKKPPKPPAAGCIKIVVHSRESMDKNGNLDNRDVKENPVLSMVERNGVARSKTGNAVNGGKMKSPSLQPVTHKNGVAKSESYTAGDALEKKSLTSQLRMGRNGVSITALGDNSGTERNKSLDTPANRNCVEQSESGNAIDDVRRSASLLDGNGILPSFSTDHSESHHEKIESNGTLTTRSPRKMVGEGCSDNTGLKRKFLHEDRCILLARDAESRIKVDQFKEVISREAASFLQLCGWSNKVYEHMHSRKKLCAQQDSCDASNHLELKRLLIADAKSTLISQIPEPVKGTLIERLKSFGQEKSSSIT</sequence>
<comment type="caution">
    <text evidence="12">The sequence shown here is derived from an EMBL/GenBank/DDBJ whole genome shotgun (WGS) entry which is preliminary data.</text>
</comment>
<evidence type="ECO:0000256" key="6">
    <source>
        <dbReference type="ARBA" id="ARBA00022786"/>
    </source>
</evidence>
<keyword evidence="5 12" id="KW-0645">Protease</keyword>
<comment type="subcellular location">
    <subcellularLocation>
        <location evidence="2">Membrane</location>
        <topology evidence="2">Multi-pass membrane protein</topology>
    </subcellularLocation>
</comment>
<evidence type="ECO:0000256" key="3">
    <source>
        <dbReference type="ARBA" id="ARBA00009085"/>
    </source>
</evidence>
<keyword evidence="8" id="KW-0788">Thiol protease</keyword>
<dbReference type="InterPro" id="IPR018200">
    <property type="entry name" value="USP_CS"/>
</dbReference>
<feature type="transmembrane region" description="Helical" evidence="10">
    <location>
        <begin position="193"/>
        <end position="212"/>
    </location>
</feature>
<feature type="transmembrane region" description="Helical" evidence="10">
    <location>
        <begin position="41"/>
        <end position="63"/>
    </location>
</feature>
<evidence type="ECO:0000256" key="5">
    <source>
        <dbReference type="ARBA" id="ARBA00022670"/>
    </source>
</evidence>
<evidence type="ECO:0000256" key="1">
    <source>
        <dbReference type="ARBA" id="ARBA00000707"/>
    </source>
</evidence>
<name>A0AAV3RGN3_LITER</name>
<dbReference type="Gene3D" id="3.90.70.10">
    <property type="entry name" value="Cysteine proteinases"/>
    <property type="match status" value="1"/>
</dbReference>
<dbReference type="InterPro" id="IPR004853">
    <property type="entry name" value="Sugar_P_trans_dom"/>
</dbReference>
<keyword evidence="10" id="KW-0812">Transmembrane</keyword>
<dbReference type="Pfam" id="PF00443">
    <property type="entry name" value="UCH"/>
    <property type="match status" value="1"/>
</dbReference>
<feature type="region of interest" description="Disordered" evidence="9">
    <location>
        <begin position="894"/>
        <end position="925"/>
    </location>
</feature>
<dbReference type="GO" id="GO:0004843">
    <property type="term" value="F:cysteine-type deubiquitinase activity"/>
    <property type="evidence" value="ECO:0007669"/>
    <property type="project" value="UniProtKB-EC"/>
</dbReference>
<dbReference type="PROSITE" id="PS00973">
    <property type="entry name" value="USP_2"/>
    <property type="match status" value="1"/>
</dbReference>
<feature type="region of interest" description="Disordered" evidence="9">
    <location>
        <begin position="788"/>
        <end position="820"/>
    </location>
</feature>
<reference evidence="12 13" key="1">
    <citation type="submission" date="2024-01" db="EMBL/GenBank/DDBJ databases">
        <title>The complete chloroplast genome sequence of Lithospermum erythrorhizon: insights into the phylogenetic relationship among Boraginaceae species and the maternal lineages of purple gromwells.</title>
        <authorList>
            <person name="Okada T."/>
            <person name="Watanabe K."/>
        </authorList>
    </citation>
    <scope>NUCLEOTIDE SEQUENCE [LARGE SCALE GENOMIC DNA]</scope>
</reference>
<feature type="compositionally biased region" description="Basic and acidic residues" evidence="9">
    <location>
        <begin position="898"/>
        <end position="908"/>
    </location>
</feature>
<feature type="transmembrane region" description="Helical" evidence="10">
    <location>
        <begin position="157"/>
        <end position="181"/>
    </location>
</feature>
<feature type="transmembrane region" description="Helical" evidence="10">
    <location>
        <begin position="75"/>
        <end position="94"/>
    </location>
</feature>
<gene>
    <name evidence="12" type="ORF">LIER_28229</name>
</gene>
<dbReference type="GO" id="GO:0005829">
    <property type="term" value="C:cytosol"/>
    <property type="evidence" value="ECO:0007669"/>
    <property type="project" value="TreeGrafter"/>
</dbReference>
<evidence type="ECO:0000256" key="7">
    <source>
        <dbReference type="ARBA" id="ARBA00022801"/>
    </source>
</evidence>
<proteinExistence type="inferred from homology"/>
<keyword evidence="7" id="KW-0378">Hydrolase</keyword>
<dbReference type="PANTHER" id="PTHR24006">
    <property type="entry name" value="UBIQUITIN CARBOXYL-TERMINAL HYDROLASE"/>
    <property type="match status" value="1"/>
</dbReference>
<dbReference type="InterPro" id="IPR050164">
    <property type="entry name" value="Peptidase_C19"/>
</dbReference>
<evidence type="ECO:0000256" key="8">
    <source>
        <dbReference type="ARBA" id="ARBA00022807"/>
    </source>
</evidence>
<dbReference type="AlphaFoldDB" id="A0AAV3RGN3"/>
<dbReference type="Pfam" id="PF03151">
    <property type="entry name" value="TPT"/>
    <property type="match status" value="1"/>
</dbReference>
<dbReference type="Proteomes" id="UP001454036">
    <property type="component" value="Unassembled WGS sequence"/>
</dbReference>
<dbReference type="InterPro" id="IPR001394">
    <property type="entry name" value="Peptidase_C19_UCH"/>
</dbReference>
<dbReference type="EC" id="3.4.19.12" evidence="4"/>
<keyword evidence="10" id="KW-0472">Membrane</keyword>
<dbReference type="GO" id="GO:0006508">
    <property type="term" value="P:proteolysis"/>
    <property type="evidence" value="ECO:0007669"/>
    <property type="project" value="UniProtKB-KW"/>
</dbReference>
<feature type="transmembrane region" description="Helical" evidence="10">
    <location>
        <begin position="134"/>
        <end position="151"/>
    </location>
</feature>
<feature type="transmembrane region" description="Helical" evidence="10">
    <location>
        <begin position="282"/>
        <end position="299"/>
    </location>
</feature>
<accession>A0AAV3RGN3</accession>
<protein>
    <recommendedName>
        <fullName evidence="4">ubiquitinyl hydrolase 1</fullName>
        <ecNumber evidence="4">3.4.19.12</ecNumber>
    </recommendedName>
</protein>
<dbReference type="SUPFAM" id="SSF54001">
    <property type="entry name" value="Cysteine proteinases"/>
    <property type="match status" value="1"/>
</dbReference>
<dbReference type="PANTHER" id="PTHR24006:SF758">
    <property type="entry name" value="UBIQUITIN CARBOXYL-TERMINAL HYDROLASE 36"/>
    <property type="match status" value="1"/>
</dbReference>
<dbReference type="InterPro" id="IPR038765">
    <property type="entry name" value="Papain-like_cys_pep_sf"/>
</dbReference>
<comment type="catalytic activity">
    <reaction evidence="1">
        <text>Thiol-dependent hydrolysis of ester, thioester, amide, peptide and isopeptide bonds formed by the C-terminal Gly of ubiquitin (a 76-residue protein attached to proteins as an intracellular targeting signal).</text>
        <dbReference type="EC" id="3.4.19.12"/>
    </reaction>
</comment>
<dbReference type="GO" id="GO:0005634">
    <property type="term" value="C:nucleus"/>
    <property type="evidence" value="ECO:0007669"/>
    <property type="project" value="TreeGrafter"/>
</dbReference>
<dbReference type="InterPro" id="IPR028889">
    <property type="entry name" value="USP"/>
</dbReference>
<comment type="similarity">
    <text evidence="3">Belongs to the peptidase C19 family.</text>
</comment>
<keyword evidence="13" id="KW-1185">Reference proteome</keyword>
<evidence type="ECO:0000256" key="10">
    <source>
        <dbReference type="SAM" id="Phobius"/>
    </source>
</evidence>
<dbReference type="InterPro" id="IPR037185">
    <property type="entry name" value="EmrE-like"/>
</dbReference>
<feature type="region of interest" description="Disordered" evidence="9">
    <location>
        <begin position="842"/>
        <end position="878"/>
    </location>
</feature>
<dbReference type="PROSITE" id="PS00972">
    <property type="entry name" value="USP_1"/>
    <property type="match status" value="1"/>
</dbReference>
<evidence type="ECO:0000313" key="12">
    <source>
        <dbReference type="EMBL" id="GAA0174954.1"/>
    </source>
</evidence>